<evidence type="ECO:0000256" key="1">
    <source>
        <dbReference type="ARBA" id="ARBA00008861"/>
    </source>
</evidence>
<dbReference type="Gene3D" id="3.10.490.10">
    <property type="entry name" value="Gamma-glutamyl cyclotransferase-like"/>
    <property type="match status" value="1"/>
</dbReference>
<proteinExistence type="inferred from homology"/>
<dbReference type="CDD" id="cd06661">
    <property type="entry name" value="GGCT_like"/>
    <property type="match status" value="1"/>
</dbReference>
<evidence type="ECO:0000256" key="3">
    <source>
        <dbReference type="ARBA" id="ARBA00030602"/>
    </source>
</evidence>
<feature type="compositionally biased region" description="Basic residues" evidence="4">
    <location>
        <begin position="183"/>
        <end position="197"/>
    </location>
</feature>
<evidence type="ECO:0000313" key="6">
    <source>
        <dbReference type="EMBL" id="KAH8995336.1"/>
    </source>
</evidence>
<keyword evidence="7" id="KW-1185">Reference proteome</keyword>
<dbReference type="EMBL" id="JAKELL010000012">
    <property type="protein sequence ID" value="KAH8995336.1"/>
    <property type="molecule type" value="Genomic_DNA"/>
</dbReference>
<dbReference type="GO" id="GO:0016740">
    <property type="term" value="F:transferase activity"/>
    <property type="evidence" value="ECO:0007669"/>
    <property type="project" value="UniProtKB-KW"/>
</dbReference>
<evidence type="ECO:0000259" key="5">
    <source>
        <dbReference type="Pfam" id="PF06094"/>
    </source>
</evidence>
<dbReference type="PANTHER" id="PTHR31544">
    <property type="entry name" value="AIG2-LIKE PROTEIN D"/>
    <property type="match status" value="1"/>
</dbReference>
<sequence length="197" mass="21947">MTSAFFYGTLMHPKVLKRVLENDASHLKTCSSILLDYTRHKVKNADVPAILPCERSKALLGRELTSEENGVRGTLVSGLTKDDIFLDAFEGEHYVRLQVLVHPLGPFAPIPVDTTTSGAVEYSLVLADFPPLPAASKLAQAVPAQTYVWHLRDSYLDKELWSFDEFVRRNAWKFINHGGGPAGKRRSKGKSRGRKRG</sequence>
<comment type="similarity">
    <text evidence="1">Belongs to the gamma-glutamylcyclotransferase family.</text>
</comment>
<dbReference type="InterPro" id="IPR036568">
    <property type="entry name" value="GGCT-like_sf"/>
</dbReference>
<comment type="caution">
    <text evidence="6">The sequence shown here is derived from an EMBL/GenBank/DDBJ whole genome shotgun (WGS) entry which is preliminary data.</text>
</comment>
<accession>A0AAD4LJB1</accession>
<gene>
    <name evidence="6" type="ORF">EDB92DRAFT_196371</name>
</gene>
<dbReference type="InterPro" id="IPR045038">
    <property type="entry name" value="AIG2-like"/>
</dbReference>
<feature type="region of interest" description="Disordered" evidence="4">
    <location>
        <begin position="178"/>
        <end position="197"/>
    </location>
</feature>
<keyword evidence="2" id="KW-0808">Transferase</keyword>
<evidence type="ECO:0000313" key="7">
    <source>
        <dbReference type="Proteomes" id="UP001201163"/>
    </source>
</evidence>
<dbReference type="PANTHER" id="PTHR31544:SF2">
    <property type="entry name" value="AIG2-LIKE PROTEIN D"/>
    <property type="match status" value="1"/>
</dbReference>
<protein>
    <recommendedName>
        <fullName evidence="3">Putative gamma-glutamylcyclotransferase</fullName>
    </recommendedName>
</protein>
<evidence type="ECO:0000256" key="2">
    <source>
        <dbReference type="ARBA" id="ARBA00022679"/>
    </source>
</evidence>
<dbReference type="Proteomes" id="UP001201163">
    <property type="component" value="Unassembled WGS sequence"/>
</dbReference>
<dbReference type="InterPro" id="IPR009288">
    <property type="entry name" value="AIG2-like_dom"/>
</dbReference>
<dbReference type="AlphaFoldDB" id="A0AAD4LJB1"/>
<dbReference type="SUPFAM" id="SSF110857">
    <property type="entry name" value="Gamma-glutamyl cyclotransferase-like"/>
    <property type="match status" value="1"/>
</dbReference>
<organism evidence="6 7">
    <name type="scientific">Lactarius akahatsu</name>
    <dbReference type="NCBI Taxonomy" id="416441"/>
    <lineage>
        <taxon>Eukaryota</taxon>
        <taxon>Fungi</taxon>
        <taxon>Dikarya</taxon>
        <taxon>Basidiomycota</taxon>
        <taxon>Agaricomycotina</taxon>
        <taxon>Agaricomycetes</taxon>
        <taxon>Russulales</taxon>
        <taxon>Russulaceae</taxon>
        <taxon>Lactarius</taxon>
    </lineage>
</organism>
<dbReference type="InterPro" id="IPR013024">
    <property type="entry name" value="GGCT-like"/>
</dbReference>
<dbReference type="Pfam" id="PF06094">
    <property type="entry name" value="GGACT"/>
    <property type="match status" value="1"/>
</dbReference>
<evidence type="ECO:0000256" key="4">
    <source>
        <dbReference type="SAM" id="MobiDB-lite"/>
    </source>
</evidence>
<reference evidence="6" key="1">
    <citation type="submission" date="2022-01" db="EMBL/GenBank/DDBJ databases">
        <title>Comparative genomics reveals a dynamic genome evolution in the ectomycorrhizal milk-cap (Lactarius) mushrooms.</title>
        <authorList>
            <consortium name="DOE Joint Genome Institute"/>
            <person name="Lebreton A."/>
            <person name="Tang N."/>
            <person name="Kuo A."/>
            <person name="LaButti K."/>
            <person name="Drula E."/>
            <person name="Barry K."/>
            <person name="Clum A."/>
            <person name="Lipzen A."/>
            <person name="Mousain D."/>
            <person name="Ng V."/>
            <person name="Wang R."/>
            <person name="Wang X."/>
            <person name="Dai Y."/>
            <person name="Henrissat B."/>
            <person name="Grigoriev I.V."/>
            <person name="Guerin-Laguette A."/>
            <person name="Yu F."/>
            <person name="Martin F.M."/>
        </authorList>
    </citation>
    <scope>NUCLEOTIDE SEQUENCE</scope>
    <source>
        <strain evidence="6">QP</strain>
    </source>
</reference>
<name>A0AAD4LJB1_9AGAM</name>
<feature type="domain" description="Gamma-glutamylcyclotransferase AIG2-like" evidence="5">
    <location>
        <begin position="5"/>
        <end position="101"/>
    </location>
</feature>